<comment type="caution">
    <text evidence="2">The sequence shown here is derived from an EMBL/GenBank/DDBJ whole genome shotgun (WGS) entry which is preliminary data.</text>
</comment>
<sequence>MSRQSPYHAAREVAITVEKHFAHYLAMARLNKEKDLAPAPHAREIEAIINTAFWTSLGHEEGIYPKISMAFLPMEGAKDAVRFSEAILFSPGNLTKLAPGVERPGTHLGIWQEAGELYVWGICYDVPSLCLVVDVFQPGLLVLKYRRINGVGKFANIAVVQGDQVKIVDMNSTSFTDCPDLLTSLIDFTTFSQSRSLNILVQLAVSMREHGRGGILLIVPAGTQTWTDSVVHPLKYTIQPPFGGLSRLMQEKVTETKELYWKNAVAREIGIITGFTAVDGATLINDQYELLTFGAKIRRAGKDMVKQMMVSEPVVGNKITTVHPSTHGGTRHLAAAQFAYDRQDSMALVASQDGRFTVFVWSPSRQMVHAHRVDSLLL</sequence>
<dbReference type="RefSeq" id="WP_302037372.1">
    <property type="nucleotide sequence ID" value="NZ_JAUKPO010000004.1"/>
</dbReference>
<evidence type="ECO:0000259" key="1">
    <source>
        <dbReference type="Pfam" id="PF21751"/>
    </source>
</evidence>
<dbReference type="EMBL" id="JAUKPO010000004">
    <property type="protein sequence ID" value="MDO1446570.1"/>
    <property type="molecule type" value="Genomic_DNA"/>
</dbReference>
<reference evidence="2" key="1">
    <citation type="submission" date="2023-07" db="EMBL/GenBank/DDBJ databases">
        <title>The genome sequence of Rhodocytophaga aerolata KACC 12507.</title>
        <authorList>
            <person name="Zhang X."/>
        </authorList>
    </citation>
    <scope>NUCLEOTIDE SEQUENCE</scope>
    <source>
        <strain evidence="2">KACC 12507</strain>
    </source>
</reference>
<dbReference type="Proteomes" id="UP001168528">
    <property type="component" value="Unassembled WGS sequence"/>
</dbReference>
<feature type="domain" description="Probable sensor" evidence="1">
    <location>
        <begin position="35"/>
        <end position="123"/>
    </location>
</feature>
<name>A0ABT8R389_9BACT</name>
<gene>
    <name evidence="2" type="ORF">Q0590_09935</name>
</gene>
<dbReference type="Pfam" id="PF21751">
    <property type="entry name" value="DACNV"/>
    <property type="match status" value="1"/>
</dbReference>
<proteinExistence type="predicted"/>
<organism evidence="2 3">
    <name type="scientific">Rhodocytophaga aerolata</name>
    <dbReference type="NCBI Taxonomy" id="455078"/>
    <lineage>
        <taxon>Bacteria</taxon>
        <taxon>Pseudomonadati</taxon>
        <taxon>Bacteroidota</taxon>
        <taxon>Cytophagia</taxon>
        <taxon>Cytophagales</taxon>
        <taxon>Rhodocytophagaceae</taxon>
        <taxon>Rhodocytophaga</taxon>
    </lineage>
</organism>
<evidence type="ECO:0000313" key="3">
    <source>
        <dbReference type="Proteomes" id="UP001168528"/>
    </source>
</evidence>
<protein>
    <recommendedName>
        <fullName evidence="1">Probable sensor domain-containing protein</fullName>
    </recommendedName>
</protein>
<keyword evidence="3" id="KW-1185">Reference proteome</keyword>
<dbReference type="InterPro" id="IPR048551">
    <property type="entry name" value="DACNV"/>
</dbReference>
<accession>A0ABT8R389</accession>
<evidence type="ECO:0000313" key="2">
    <source>
        <dbReference type="EMBL" id="MDO1446570.1"/>
    </source>
</evidence>